<dbReference type="InterPro" id="IPR017451">
    <property type="entry name" value="F-box-assoc_interact_dom"/>
</dbReference>
<dbReference type="NCBIfam" id="TIGR01640">
    <property type="entry name" value="F_box_assoc_1"/>
    <property type="match status" value="1"/>
</dbReference>
<sequence length="171" mass="19632">MLSDLPKDLAEDVLIRLPMTSMRAVQSVCKKWNTLWKGFTNNHLGQAKAAATREFMAIMVINYRVYLMSVNLQGIHNNVDPSINHDLGKLISLTDSDRVHISVVYHCDGLLLCIMEDCLSFVVWNPYCGQSRWFEPISRPKFDIYAIGYENSNSSRSYKVLRFFVSSPEYV</sequence>
<dbReference type="Proteomes" id="UP000029121">
    <property type="component" value="Unassembled WGS sequence"/>
</dbReference>
<organism evidence="2 3">
    <name type="scientific">Capsella rubella</name>
    <dbReference type="NCBI Taxonomy" id="81985"/>
    <lineage>
        <taxon>Eukaryota</taxon>
        <taxon>Viridiplantae</taxon>
        <taxon>Streptophyta</taxon>
        <taxon>Embryophyta</taxon>
        <taxon>Tracheophyta</taxon>
        <taxon>Spermatophyta</taxon>
        <taxon>Magnoliopsida</taxon>
        <taxon>eudicotyledons</taxon>
        <taxon>Gunneridae</taxon>
        <taxon>Pentapetalae</taxon>
        <taxon>rosids</taxon>
        <taxon>malvids</taxon>
        <taxon>Brassicales</taxon>
        <taxon>Brassicaceae</taxon>
        <taxon>Camelineae</taxon>
        <taxon>Capsella</taxon>
    </lineage>
</organism>
<dbReference type="InterPro" id="IPR006527">
    <property type="entry name" value="F-box-assoc_dom_typ1"/>
</dbReference>
<dbReference type="PANTHER" id="PTHR31672">
    <property type="entry name" value="BNACNNG10540D PROTEIN"/>
    <property type="match status" value="1"/>
</dbReference>
<evidence type="ECO:0000313" key="3">
    <source>
        <dbReference type="Proteomes" id="UP000029121"/>
    </source>
</evidence>
<dbReference type="Gene3D" id="1.20.1280.50">
    <property type="match status" value="1"/>
</dbReference>
<dbReference type="InterPro" id="IPR001810">
    <property type="entry name" value="F-box_dom"/>
</dbReference>
<gene>
    <name evidence="2" type="ORF">CARUB_v10016435mg</name>
</gene>
<feature type="domain" description="F-box" evidence="1">
    <location>
        <begin position="1"/>
        <end position="35"/>
    </location>
</feature>
<dbReference type="InterPro" id="IPR050796">
    <property type="entry name" value="SCF_F-box_component"/>
</dbReference>
<accession>R0GBJ4</accession>
<dbReference type="AlphaFoldDB" id="R0GBJ4"/>
<evidence type="ECO:0000259" key="1">
    <source>
        <dbReference type="PROSITE" id="PS50181"/>
    </source>
</evidence>
<dbReference type="PANTHER" id="PTHR31672:SF13">
    <property type="entry name" value="F-BOX PROTEIN CPR30-LIKE"/>
    <property type="match status" value="1"/>
</dbReference>
<reference evidence="3" key="1">
    <citation type="journal article" date="2013" name="Nat. Genet.">
        <title>The Capsella rubella genome and the genomic consequences of rapid mating system evolution.</title>
        <authorList>
            <person name="Slotte T."/>
            <person name="Hazzouri K.M."/>
            <person name="Agren J.A."/>
            <person name="Koenig D."/>
            <person name="Maumus F."/>
            <person name="Guo Y.L."/>
            <person name="Steige K."/>
            <person name="Platts A.E."/>
            <person name="Escobar J.S."/>
            <person name="Newman L.K."/>
            <person name="Wang W."/>
            <person name="Mandakova T."/>
            <person name="Vello E."/>
            <person name="Smith L.M."/>
            <person name="Henz S.R."/>
            <person name="Steffen J."/>
            <person name="Takuno S."/>
            <person name="Brandvain Y."/>
            <person name="Coop G."/>
            <person name="Andolfatto P."/>
            <person name="Hu T.T."/>
            <person name="Blanchette M."/>
            <person name="Clark R.M."/>
            <person name="Quesneville H."/>
            <person name="Nordborg M."/>
            <person name="Gaut B.S."/>
            <person name="Lysak M.A."/>
            <person name="Jenkins J."/>
            <person name="Grimwood J."/>
            <person name="Chapman J."/>
            <person name="Prochnik S."/>
            <person name="Shu S."/>
            <person name="Rokhsar D."/>
            <person name="Schmutz J."/>
            <person name="Weigel D."/>
            <person name="Wright S.I."/>
        </authorList>
    </citation>
    <scope>NUCLEOTIDE SEQUENCE [LARGE SCALE GENOMIC DNA]</scope>
    <source>
        <strain evidence="3">cv. Monte Gargano</strain>
    </source>
</reference>
<dbReference type="InterPro" id="IPR036047">
    <property type="entry name" value="F-box-like_dom_sf"/>
</dbReference>
<name>R0GBJ4_9BRAS</name>
<keyword evidence="3" id="KW-1185">Reference proteome</keyword>
<dbReference type="EMBL" id="KB870807">
    <property type="protein sequence ID" value="EOA33097.1"/>
    <property type="molecule type" value="Genomic_DNA"/>
</dbReference>
<protein>
    <recommendedName>
        <fullName evidence="1">F-box domain-containing protein</fullName>
    </recommendedName>
</protein>
<dbReference type="Pfam" id="PF00646">
    <property type="entry name" value="F-box"/>
    <property type="match status" value="1"/>
</dbReference>
<proteinExistence type="predicted"/>
<dbReference type="STRING" id="81985.R0GBJ4"/>
<feature type="non-terminal residue" evidence="2">
    <location>
        <position position="171"/>
    </location>
</feature>
<dbReference type="SUPFAM" id="SSF81383">
    <property type="entry name" value="F-box domain"/>
    <property type="match status" value="1"/>
</dbReference>
<dbReference type="Pfam" id="PF07734">
    <property type="entry name" value="FBA_1"/>
    <property type="match status" value="1"/>
</dbReference>
<evidence type="ECO:0000313" key="2">
    <source>
        <dbReference type="EMBL" id="EOA33097.1"/>
    </source>
</evidence>
<dbReference type="PROSITE" id="PS50181">
    <property type="entry name" value="FBOX"/>
    <property type="match status" value="1"/>
</dbReference>